<feature type="domain" description="ORF6C" evidence="1">
    <location>
        <begin position="125"/>
        <end position="220"/>
    </location>
</feature>
<evidence type="ECO:0000259" key="1">
    <source>
        <dbReference type="Pfam" id="PF10552"/>
    </source>
</evidence>
<evidence type="ECO:0000313" key="2">
    <source>
        <dbReference type="EMBL" id="OMF54715.1"/>
    </source>
</evidence>
<dbReference type="InterPro" id="IPR014054">
    <property type="entry name" value="Phage_regulatory_Rha"/>
</dbReference>
<keyword evidence="3" id="KW-1185">Reference proteome</keyword>
<dbReference type="NCBIfam" id="TIGR02681">
    <property type="entry name" value="phage_pRha"/>
    <property type="match status" value="1"/>
</dbReference>
<dbReference type="Pfam" id="PF09669">
    <property type="entry name" value="Phage_pRha"/>
    <property type="match status" value="1"/>
</dbReference>
<dbReference type="InterPro" id="IPR018878">
    <property type="entry name" value="ORF6C_dom"/>
</dbReference>
<gene>
    <name evidence="2" type="ORF">BK138_16300</name>
</gene>
<dbReference type="EMBL" id="MRTP01000003">
    <property type="protein sequence ID" value="OMF54715.1"/>
    <property type="molecule type" value="Genomic_DNA"/>
</dbReference>
<organism evidence="2 3">
    <name type="scientific">Paenibacillus rhizosphaerae</name>
    <dbReference type="NCBI Taxonomy" id="297318"/>
    <lineage>
        <taxon>Bacteria</taxon>
        <taxon>Bacillati</taxon>
        <taxon>Bacillota</taxon>
        <taxon>Bacilli</taxon>
        <taxon>Bacillales</taxon>
        <taxon>Paenibacillaceae</taxon>
        <taxon>Paenibacillus</taxon>
    </lineage>
</organism>
<dbReference type="Pfam" id="PF10552">
    <property type="entry name" value="ORF6C"/>
    <property type="match status" value="1"/>
</dbReference>
<dbReference type="Proteomes" id="UP000187172">
    <property type="component" value="Unassembled WGS sequence"/>
</dbReference>
<proteinExistence type="predicted"/>
<accession>A0A1R1ESC3</accession>
<reference evidence="2 3" key="1">
    <citation type="submission" date="2016-11" db="EMBL/GenBank/DDBJ databases">
        <title>Paenibacillus species isolates.</title>
        <authorList>
            <person name="Beno S.M."/>
        </authorList>
    </citation>
    <scope>NUCLEOTIDE SEQUENCE [LARGE SCALE GENOMIC DNA]</scope>
    <source>
        <strain evidence="2 3">FSL R5-0378</strain>
    </source>
</reference>
<dbReference type="STRING" id="297318.BK138_16300"/>
<protein>
    <recommendedName>
        <fullName evidence="1">ORF6C domain-containing protein</fullName>
    </recommendedName>
</protein>
<evidence type="ECO:0000313" key="3">
    <source>
        <dbReference type="Proteomes" id="UP000187172"/>
    </source>
</evidence>
<name>A0A1R1ESC3_9BACL</name>
<dbReference type="AlphaFoldDB" id="A0A1R1ESC3"/>
<sequence length="225" mass="26588">MNKLVFINNGKTVTDSLTVAEVFGKEHRRVMQDIRDLECSDEFNRHNFVQVDYTDSRNRTYPKYIITQDGFSFLVMGYTGKEAARFKEMYITAFNQMREQLAKPQALTERQAVIQSLRLTAELAEEVDVIKETTEKQATKLFELELKVDEQITLNSGEQRRLQRAVGQRVYDFEPDDEYRPELFRQIYKEIKDRWQVPSYKDIRRQDLQAVLQYVAAWVPVRRAG</sequence>
<dbReference type="RefSeq" id="WP_076170615.1">
    <property type="nucleotide sequence ID" value="NZ_MRTP01000003.1"/>
</dbReference>
<comment type="caution">
    <text evidence="2">The sequence shown here is derived from an EMBL/GenBank/DDBJ whole genome shotgun (WGS) entry which is preliminary data.</text>
</comment>